<keyword evidence="7" id="KW-0862">Zinc</keyword>
<dbReference type="Gene3D" id="3.30.40.10">
    <property type="entry name" value="Zinc/RING finger domain, C3HC4 (zinc finger)"/>
    <property type="match status" value="1"/>
</dbReference>
<dbReference type="InterPro" id="IPR047542">
    <property type="entry name" value="Rcat_RBR_RNF31-like"/>
</dbReference>
<feature type="region of interest" description="Disordered" evidence="10">
    <location>
        <begin position="1634"/>
        <end position="1801"/>
    </location>
</feature>
<evidence type="ECO:0000256" key="3">
    <source>
        <dbReference type="ARBA" id="ARBA00022723"/>
    </source>
</evidence>
<evidence type="ECO:0000313" key="13">
    <source>
        <dbReference type="EMBL" id="OXA63881.1"/>
    </source>
</evidence>
<dbReference type="Pfam" id="PF01485">
    <property type="entry name" value="IBR"/>
    <property type="match status" value="1"/>
</dbReference>
<dbReference type="PROSITE" id="PS01358">
    <property type="entry name" value="ZF_RANBP2_1"/>
    <property type="match status" value="1"/>
</dbReference>
<keyword evidence="2" id="KW-0808">Transferase</keyword>
<dbReference type="Gene3D" id="6.10.140.1100">
    <property type="match status" value="1"/>
</dbReference>
<dbReference type="InterPro" id="IPR032065">
    <property type="entry name" value="RNF31-UBA"/>
</dbReference>
<dbReference type="Pfam" id="PF22191">
    <property type="entry name" value="IBR_1"/>
    <property type="match status" value="1"/>
</dbReference>
<feature type="region of interest" description="Disordered" evidence="10">
    <location>
        <begin position="1019"/>
        <end position="1061"/>
    </location>
</feature>
<evidence type="ECO:0000259" key="12">
    <source>
        <dbReference type="PROSITE" id="PS51873"/>
    </source>
</evidence>
<evidence type="ECO:0000256" key="6">
    <source>
        <dbReference type="ARBA" id="ARBA00022786"/>
    </source>
</evidence>
<evidence type="ECO:0000256" key="9">
    <source>
        <dbReference type="SAM" id="Coils"/>
    </source>
</evidence>
<feature type="compositionally biased region" description="Low complexity" evidence="10">
    <location>
        <begin position="815"/>
        <end position="841"/>
    </location>
</feature>
<evidence type="ECO:0000256" key="7">
    <source>
        <dbReference type="ARBA" id="ARBA00022833"/>
    </source>
</evidence>
<feature type="compositionally biased region" description="Basic residues" evidence="10">
    <location>
        <begin position="1634"/>
        <end position="1644"/>
    </location>
</feature>
<dbReference type="EMBL" id="LNIX01000001">
    <property type="protein sequence ID" value="OXA63881.1"/>
    <property type="molecule type" value="Genomic_DNA"/>
</dbReference>
<feature type="compositionally biased region" description="Low complexity" evidence="10">
    <location>
        <begin position="884"/>
        <end position="905"/>
    </location>
</feature>
<dbReference type="Gene3D" id="1.10.8.10">
    <property type="entry name" value="DNA helicase RuvA subunit, C-terminal domain"/>
    <property type="match status" value="1"/>
</dbReference>
<feature type="compositionally biased region" description="Polar residues" evidence="10">
    <location>
        <begin position="949"/>
        <end position="965"/>
    </location>
</feature>
<name>A0A226F3W5_FOLCA</name>
<feature type="region of interest" description="Disordered" evidence="10">
    <location>
        <begin position="1"/>
        <end position="20"/>
    </location>
</feature>
<proteinExistence type="inferred from homology"/>
<evidence type="ECO:0000313" key="14">
    <source>
        <dbReference type="Proteomes" id="UP000198287"/>
    </source>
</evidence>
<dbReference type="CDD" id="cd19815">
    <property type="entry name" value="Bbox1_HOIP"/>
    <property type="match status" value="1"/>
</dbReference>
<dbReference type="GO" id="GO:0070530">
    <property type="term" value="F:K63-linked polyubiquitin modification-dependent protein binding"/>
    <property type="evidence" value="ECO:0007669"/>
    <property type="project" value="TreeGrafter"/>
</dbReference>
<dbReference type="GO" id="GO:1990450">
    <property type="term" value="F:linear polyubiquitin binding"/>
    <property type="evidence" value="ECO:0007669"/>
    <property type="project" value="TreeGrafter"/>
</dbReference>
<dbReference type="Proteomes" id="UP000198287">
    <property type="component" value="Unassembled WGS sequence"/>
</dbReference>
<comment type="similarity">
    <text evidence="1">Belongs to the RBR family.</text>
</comment>
<feature type="region of interest" description="Disordered" evidence="10">
    <location>
        <begin position="661"/>
        <end position="972"/>
    </location>
</feature>
<feature type="compositionally biased region" description="Basic and acidic residues" evidence="10">
    <location>
        <begin position="497"/>
        <end position="506"/>
    </location>
</feature>
<dbReference type="InterPro" id="IPR001841">
    <property type="entry name" value="Znf_RING"/>
</dbReference>
<dbReference type="Pfam" id="PF18091">
    <property type="entry name" value="E3_UbLigase_RBR"/>
    <property type="match status" value="1"/>
</dbReference>
<feature type="compositionally biased region" description="Pro residues" evidence="10">
    <location>
        <begin position="339"/>
        <end position="349"/>
    </location>
</feature>
<evidence type="ECO:0000256" key="2">
    <source>
        <dbReference type="ARBA" id="ARBA00022679"/>
    </source>
</evidence>
<feature type="domain" description="RING-type" evidence="12">
    <location>
        <begin position="1955"/>
        <end position="2191"/>
    </location>
</feature>
<feature type="compositionally biased region" description="Acidic residues" evidence="10">
    <location>
        <begin position="1771"/>
        <end position="1789"/>
    </location>
</feature>
<dbReference type="InterPro" id="IPR026254">
    <property type="entry name" value="RNF31-like"/>
</dbReference>
<feature type="coiled-coil region" evidence="9">
    <location>
        <begin position="1318"/>
        <end position="1345"/>
    </location>
</feature>
<keyword evidence="9" id="KW-0175">Coiled coil</keyword>
<feature type="compositionally biased region" description="Low complexity" evidence="10">
    <location>
        <begin position="1759"/>
        <end position="1770"/>
    </location>
</feature>
<dbReference type="SMART" id="SM00647">
    <property type="entry name" value="IBR"/>
    <property type="match status" value="1"/>
</dbReference>
<feature type="compositionally biased region" description="Acidic residues" evidence="10">
    <location>
        <begin position="685"/>
        <end position="695"/>
    </location>
</feature>
<dbReference type="Gene3D" id="2.30.30.380">
    <property type="entry name" value="Zn-finger domain of Sec23/24"/>
    <property type="match status" value="1"/>
</dbReference>
<feature type="region of interest" description="Disordered" evidence="10">
    <location>
        <begin position="1254"/>
        <end position="1288"/>
    </location>
</feature>
<dbReference type="GO" id="GO:0008270">
    <property type="term" value="F:zinc ion binding"/>
    <property type="evidence" value="ECO:0007669"/>
    <property type="project" value="UniProtKB-KW"/>
</dbReference>
<keyword evidence="5 8" id="KW-0863">Zinc-finger</keyword>
<feature type="compositionally biased region" description="Pro residues" evidence="10">
    <location>
        <begin position="199"/>
        <end position="214"/>
    </location>
</feature>
<feature type="region of interest" description="Disordered" evidence="10">
    <location>
        <begin position="455"/>
        <end position="519"/>
    </location>
</feature>
<feature type="region of interest" description="Disordered" evidence="10">
    <location>
        <begin position="117"/>
        <end position="157"/>
    </location>
</feature>
<keyword evidence="4" id="KW-0677">Repeat</keyword>
<feature type="coiled-coil region" evidence="9">
    <location>
        <begin position="1426"/>
        <end position="1453"/>
    </location>
</feature>
<comment type="caution">
    <text evidence="13">The sequence shown here is derived from an EMBL/GenBank/DDBJ whole genome shotgun (WGS) entry which is preliminary data.</text>
</comment>
<reference evidence="13 14" key="1">
    <citation type="submission" date="2015-12" db="EMBL/GenBank/DDBJ databases">
        <title>The genome of Folsomia candida.</title>
        <authorList>
            <person name="Faddeeva A."/>
            <person name="Derks M.F."/>
            <person name="Anvar Y."/>
            <person name="Smit S."/>
            <person name="Van Straalen N."/>
            <person name="Roelofs D."/>
        </authorList>
    </citation>
    <scope>NUCLEOTIDE SEQUENCE [LARGE SCALE GENOMIC DNA]</scope>
    <source>
        <strain evidence="13 14">VU population</strain>
        <tissue evidence="13">Whole body</tissue>
    </source>
</reference>
<evidence type="ECO:0000259" key="11">
    <source>
        <dbReference type="PROSITE" id="PS50089"/>
    </source>
</evidence>
<feature type="compositionally biased region" description="Polar residues" evidence="10">
    <location>
        <begin position="1"/>
        <end position="10"/>
    </location>
</feature>
<dbReference type="SMART" id="SM00547">
    <property type="entry name" value="ZnF_RBZ"/>
    <property type="match status" value="1"/>
</dbReference>
<dbReference type="PANTHER" id="PTHR16004">
    <property type="entry name" value="RING FINGER PROTEIN 31-RELATED"/>
    <property type="match status" value="1"/>
</dbReference>
<feature type="compositionally biased region" description="Basic residues" evidence="10">
    <location>
        <begin position="704"/>
        <end position="714"/>
    </location>
</feature>
<dbReference type="PANTHER" id="PTHR16004:SF2">
    <property type="entry name" value="E3 UBIQUITIN-PROTEIN LIGASE LUBEL"/>
    <property type="match status" value="1"/>
</dbReference>
<dbReference type="SUPFAM" id="SSF57850">
    <property type="entry name" value="RING/U-box"/>
    <property type="match status" value="3"/>
</dbReference>
<feature type="compositionally biased region" description="Acidic residues" evidence="10">
    <location>
        <begin position="1740"/>
        <end position="1755"/>
    </location>
</feature>
<feature type="domain" description="RING-type" evidence="11">
    <location>
        <begin position="1959"/>
        <end position="2008"/>
    </location>
</feature>
<sequence>MSQNPMSASRIQVGGRQMPSWFPTPMGNATRTTMATPPPLPEEPPPIMDESEYEEIDHLPSQNGVRRGRGRRVCNLCGDSNAVVCCEMCEGQIFCGGCNDVYHRHPKRLHHARKLIDAGDSRPPLPPKAFATHNSTPQQADGPPVLSSLPPVPPPRRNKRFPFIGMGMRSATSSPTLTKKTFDPMATLKRFVGGMAQRPLPPTPKSGPPLPPKPTEFGRPVTPVMTRGQSISDFDRRHSSPAPQMSPTGRRPIPQTMHEFQAPRNHPQSVSVANLSMQRPPSRNNGGYPEWEEEDYFARQRASSVSIPNRFPNSSQDASHFATLQRPRRGQNNSMAAPERPPPPLPPRSYPSQSQLGFQTSQSAFNINQMGIPQNQQFGNMHPWNYPPASGGSSGYPMEFQQAAMMGYTGSMRRTPSNQSMGGVPQQFFGWGPMGFGPPMSQQEMEMEIMARRGSESMWMQQGQQQQPPLPPRPPSVTQSQPVTPQGSFRRKTRPSIQHEEQREQQFRNIHQPPPPHERFVQNQQFTQRPPTPKSGLSRMNPSPIQFQETTIRDLEEEAALEYAGSDTPDGPWTCEHCTFVNPKSTKICTICCKTPAHGYKSKPSKYAGGKPETHQRKGSSSSTNENEDIPVIQSKLSISRRGEQQQATINLIESIERVKTPTKDRKKLSSRPGFASAVSTNNNNEEEEDDDDQELLNQTAQHHQIKINTKKPKPVPIKSKMNDSNEDVYGSVPVQATTISPKIDIRRHPKMVSTGVSSSPPKPHHEQTTHQQLRKPVALKNKPPPETLPKPISKDENSSSQLNKNKNKNKNNRNDSSSSSSSNPEQTRSSPSSSSSSTSDSIKKPILPNPSTNVSSTSKQTLLSVSSTGVQADGPADNRGESGSESNRSGSGTSSSGQIATSSSVNIDKRGENTVSNTKKLERKSSKGTSPPPQSISTQTYEELPASTMHQNSMSKTSMQSLQSDDFAPPKPIEMSEKALRYVRKARHHHEAKLKRSLSTHLYSASGDPWMDAMDSHGKSMYRSSSRHSLMDDTRSLPLSGPSSRDTSPPPRNGRFFEDFRQFQPPPSWDRFPAPEGYFASLEDIVSRRRKDSMRSQDFELNRLLKEAEDYNYTTEDVQVALKMCGDRNPVKWLQENWSSMVETVQTLATKYGREKGENNQTGTISSTEAKNALRANRRNVWAAVTECIEQRRKKFLELQSRGTFLPEDILTALTANHGNLDAAYIELSKAQLKPFLMRMWASPSDGLDNNLTASNSLKGAESKGPNISGGGDIIPSSPNQTASGHAVARVNEAITQNSKTVQEVPALNELEPEPRLELLVSNAAKVSQEIEKAILELKQSKQSKTLESASDEKNNQNPEQVSLIKEEPVEFHPKGQITIVKSDEEESFVDAVSTSDYEIHAISPRQDSSDNIDMSNEDLADEDEDVLEIEIDDTEANISEFIQNYEIVNENSINVQTNNEPSETIPAPILNNESMENLEIGHENNNLEANPSSEPTVENQADQLAKVEEIVPESAPVQDLENKINDAPATGSQIIGPHMSPTDIEQLLSTLTTTFTEMGQFATDINFRYQIASQIHQQLAVAVNAITTQNETKIPTADPNLDFDERVYEPVTLSESVSQGVDKKLAKYKRLAAKRERKSNRHKSPDARSSRAKDTSRSSSPGSSLSERVAISVSEDIVPDEAVVGEDKGVGNVSDGSSPFPNAQVEIVGTDNDLDDSLRLVQDEDDLPRDEGEYNSSPDDESEISDEEFDESENEKNSSGSKSGSQQVEVDEDDDEEEDDEGDELNGDEVPSSADDSELEQLAEGEYEEIDVNHSSDFEIYNNKDTEKILTDEAIDNSKPFVPSGMEKLEKASSPVVDVETKPNVTKTEKEVIFIVNATLYFLKFVMIGPTLTSLTSKTFFQMKMEKLMTDGKVETGEKAELAVQLIDMNFTDEDSIYAANECSSLYSALSFLQQECDLCTGKFSARQMVSMLRCTHVCCHTCAKEYFTVQVRDKTIVDATCPFCSEPTHLTDDTEAATDYFNHLDILLKSILEPRYHEMFQRKLRDWALAKTPNFKWCSKCSSGFITEPLQTRLICPDCNAVTCAICLEQWDKFNHDHRESKVKVCDSSSKTIVDYLNENNIECPRCHFRFALARGGCMHLTCTQCRHEFCSGCSASFRMGDKCDAKLPICERLGLHAHHPRNCLFYLRDKEPEILCKLLEENAIPYLKENSGSPNDDRPTKRTCQVPIQKETNEGLRDDICGKDAPVGYATVCNGHYVEYLGLLIWQNQLDPTSILSCDDLEVIIRRSNKKHPGRPFATTDEEFRNRLLKVIQDEIPL</sequence>
<evidence type="ECO:0000256" key="10">
    <source>
        <dbReference type="SAM" id="MobiDB-lite"/>
    </source>
</evidence>
<feature type="compositionally biased region" description="Basic and acidic residues" evidence="10">
    <location>
        <begin position="1645"/>
        <end position="1658"/>
    </location>
</feature>
<dbReference type="STRING" id="158441.A0A226F3W5"/>
<feature type="compositionally biased region" description="Polar residues" evidence="10">
    <location>
        <begin position="476"/>
        <end position="487"/>
    </location>
</feature>
<evidence type="ECO:0000256" key="5">
    <source>
        <dbReference type="ARBA" id="ARBA00022771"/>
    </source>
</evidence>
<protein>
    <submittedName>
        <fullName evidence="13">Cullin-9</fullName>
    </submittedName>
</protein>
<dbReference type="Pfam" id="PF16678">
    <property type="entry name" value="UBA_HOIP"/>
    <property type="match status" value="1"/>
</dbReference>
<gene>
    <name evidence="13" type="ORF">Fcan01_01832</name>
</gene>
<dbReference type="GO" id="GO:0061630">
    <property type="term" value="F:ubiquitin protein ligase activity"/>
    <property type="evidence" value="ECO:0007669"/>
    <property type="project" value="TreeGrafter"/>
</dbReference>
<dbReference type="InterPro" id="IPR001876">
    <property type="entry name" value="Znf_RanBP2"/>
</dbReference>
<dbReference type="OMA" id="GSAWLAN"/>
<organism evidence="13 14">
    <name type="scientific">Folsomia candida</name>
    <name type="common">Springtail</name>
    <dbReference type="NCBI Taxonomy" id="158441"/>
    <lineage>
        <taxon>Eukaryota</taxon>
        <taxon>Metazoa</taxon>
        <taxon>Ecdysozoa</taxon>
        <taxon>Arthropoda</taxon>
        <taxon>Hexapoda</taxon>
        <taxon>Collembola</taxon>
        <taxon>Entomobryomorpha</taxon>
        <taxon>Isotomoidea</taxon>
        <taxon>Isotomidae</taxon>
        <taxon>Proisotominae</taxon>
        <taxon>Folsomia</taxon>
    </lineage>
</organism>
<dbReference type="CDD" id="cd20351">
    <property type="entry name" value="Rcat_RBR_HOIP"/>
    <property type="match status" value="1"/>
</dbReference>
<dbReference type="PROSITE" id="PS50089">
    <property type="entry name" value="ZF_RING_2"/>
    <property type="match status" value="1"/>
</dbReference>
<feature type="region of interest" description="Disordered" evidence="10">
    <location>
        <begin position="600"/>
        <end position="645"/>
    </location>
</feature>
<dbReference type="InterPro" id="IPR041031">
    <property type="entry name" value="RNF31_C"/>
</dbReference>
<dbReference type="InterPro" id="IPR047543">
    <property type="entry name" value="Bbox1_RNF31-like"/>
</dbReference>
<dbReference type="GO" id="GO:0036435">
    <property type="term" value="F:K48-linked polyubiquitin modification-dependent protein binding"/>
    <property type="evidence" value="ECO:0007669"/>
    <property type="project" value="TreeGrafter"/>
</dbReference>
<feature type="compositionally biased region" description="Polar residues" evidence="10">
    <location>
        <begin position="850"/>
        <end position="871"/>
    </location>
</feature>
<dbReference type="GO" id="GO:0097039">
    <property type="term" value="P:protein linear polyubiquitination"/>
    <property type="evidence" value="ECO:0007669"/>
    <property type="project" value="TreeGrafter"/>
</dbReference>
<keyword evidence="6" id="KW-0833">Ubl conjugation pathway</keyword>
<dbReference type="OrthoDB" id="9978677at2759"/>
<accession>A0A226F3W5</accession>
<evidence type="ECO:0000256" key="4">
    <source>
        <dbReference type="ARBA" id="ARBA00022737"/>
    </source>
</evidence>
<feature type="region of interest" description="Disordered" evidence="10">
    <location>
        <begin position="307"/>
        <end position="355"/>
    </location>
</feature>
<dbReference type="InterPro" id="IPR002867">
    <property type="entry name" value="IBR_dom"/>
</dbReference>
<keyword evidence="14" id="KW-1185">Reference proteome</keyword>
<evidence type="ECO:0000256" key="1">
    <source>
        <dbReference type="ARBA" id="ARBA00008278"/>
    </source>
</evidence>
<keyword evidence="3" id="KW-0479">Metal-binding</keyword>
<feature type="compositionally biased region" description="Low complexity" evidence="10">
    <location>
        <begin position="1659"/>
        <end position="1668"/>
    </location>
</feature>
<dbReference type="PROSITE" id="PS51873">
    <property type="entry name" value="TRIAD"/>
    <property type="match status" value="1"/>
</dbReference>
<dbReference type="InterPro" id="IPR013083">
    <property type="entry name" value="Znf_RING/FYVE/PHD"/>
</dbReference>
<dbReference type="GO" id="GO:0071797">
    <property type="term" value="C:LUBAC complex"/>
    <property type="evidence" value="ECO:0007669"/>
    <property type="project" value="InterPro"/>
</dbReference>
<dbReference type="InterPro" id="IPR044066">
    <property type="entry name" value="TRIAD_supradom"/>
</dbReference>
<feature type="region of interest" description="Disordered" evidence="10">
    <location>
        <begin position="199"/>
        <end position="255"/>
    </location>
</feature>
<feature type="compositionally biased region" description="Polar residues" evidence="10">
    <location>
        <begin position="307"/>
        <end position="318"/>
    </location>
</feature>
<evidence type="ECO:0000256" key="8">
    <source>
        <dbReference type="PROSITE-ProRule" id="PRU00175"/>
    </source>
</evidence>